<evidence type="ECO:0000313" key="6">
    <source>
        <dbReference type="EMBL" id="SNS89671.1"/>
    </source>
</evidence>
<dbReference type="PANTHER" id="PTHR33337:SF40">
    <property type="entry name" value="CENP-V_GFA DOMAIN-CONTAINING PROTEIN-RELATED"/>
    <property type="match status" value="1"/>
</dbReference>
<dbReference type="GO" id="GO:0016787">
    <property type="term" value="F:hydrolase activity"/>
    <property type="evidence" value="ECO:0007669"/>
    <property type="project" value="UniProtKB-KW"/>
</dbReference>
<dbReference type="GO" id="GO:0046872">
    <property type="term" value="F:metal ion binding"/>
    <property type="evidence" value="ECO:0007669"/>
    <property type="project" value="UniProtKB-KW"/>
</dbReference>
<dbReference type="PANTHER" id="PTHR33337">
    <property type="entry name" value="GFA DOMAIN-CONTAINING PROTEIN"/>
    <property type="match status" value="1"/>
</dbReference>
<protein>
    <submittedName>
        <fullName evidence="6">ADP-ribosyl-[dinitrogen reductase] hydrolase</fullName>
    </submittedName>
</protein>
<evidence type="ECO:0000256" key="1">
    <source>
        <dbReference type="ARBA" id="ARBA00005495"/>
    </source>
</evidence>
<dbReference type="Pfam" id="PF04828">
    <property type="entry name" value="GFA"/>
    <property type="match status" value="1"/>
</dbReference>
<feature type="domain" description="CENP-V/GFA" evidence="5">
    <location>
        <begin position="1"/>
        <end position="116"/>
    </location>
</feature>
<dbReference type="Proteomes" id="UP000242915">
    <property type="component" value="Unassembled WGS sequence"/>
</dbReference>
<evidence type="ECO:0000259" key="5">
    <source>
        <dbReference type="PROSITE" id="PS51891"/>
    </source>
</evidence>
<dbReference type="GO" id="GO:0016846">
    <property type="term" value="F:carbon-sulfur lyase activity"/>
    <property type="evidence" value="ECO:0007669"/>
    <property type="project" value="InterPro"/>
</dbReference>
<keyword evidence="4" id="KW-0456">Lyase</keyword>
<accession>A0A239I854</accession>
<proteinExistence type="inferred from homology"/>
<keyword evidence="6" id="KW-0378">Hydrolase</keyword>
<gene>
    <name evidence="6" type="ORF">SAMN05216255_3757</name>
</gene>
<evidence type="ECO:0000256" key="2">
    <source>
        <dbReference type="ARBA" id="ARBA00022723"/>
    </source>
</evidence>
<dbReference type="RefSeq" id="WP_089360855.1">
    <property type="nucleotide sequence ID" value="NZ_FZOG01000006.1"/>
</dbReference>
<name>A0A239I854_9PSED</name>
<keyword evidence="3" id="KW-0862">Zinc</keyword>
<sequence>MRGSCLCGAIEYQVEQLDMPIGHCHCNTCRKAHSAAFATTAGVLREHFSWLKGQDKLSSYESSPGKLRHFCSVCGSQLIAQRPAQGHVIVRVATLDEDPGSRPAHHIWCAHDKPWLAPDDTEIPRYPEWQPGR</sequence>
<dbReference type="Gene3D" id="3.90.1590.10">
    <property type="entry name" value="glutathione-dependent formaldehyde- activating enzyme (gfa)"/>
    <property type="match status" value="1"/>
</dbReference>
<evidence type="ECO:0000256" key="3">
    <source>
        <dbReference type="ARBA" id="ARBA00022833"/>
    </source>
</evidence>
<dbReference type="PROSITE" id="PS51891">
    <property type="entry name" value="CENP_V_GFA"/>
    <property type="match status" value="1"/>
</dbReference>
<dbReference type="SUPFAM" id="SSF51316">
    <property type="entry name" value="Mss4-like"/>
    <property type="match status" value="1"/>
</dbReference>
<dbReference type="InterPro" id="IPR011057">
    <property type="entry name" value="Mss4-like_sf"/>
</dbReference>
<dbReference type="AlphaFoldDB" id="A0A239I854"/>
<evidence type="ECO:0000256" key="4">
    <source>
        <dbReference type="ARBA" id="ARBA00023239"/>
    </source>
</evidence>
<organism evidence="6 7">
    <name type="scientific">Pseudomonas segetis</name>
    <dbReference type="NCBI Taxonomy" id="298908"/>
    <lineage>
        <taxon>Bacteria</taxon>
        <taxon>Pseudomonadati</taxon>
        <taxon>Pseudomonadota</taxon>
        <taxon>Gammaproteobacteria</taxon>
        <taxon>Pseudomonadales</taxon>
        <taxon>Pseudomonadaceae</taxon>
        <taxon>Pseudomonas</taxon>
    </lineage>
</organism>
<reference evidence="7" key="1">
    <citation type="submission" date="2017-06" db="EMBL/GenBank/DDBJ databases">
        <authorList>
            <person name="Varghese N."/>
            <person name="Submissions S."/>
        </authorList>
    </citation>
    <scope>NUCLEOTIDE SEQUENCE [LARGE SCALE GENOMIC DNA]</scope>
    <source>
        <strain evidence="7">CIP 108523</strain>
    </source>
</reference>
<comment type="similarity">
    <text evidence="1">Belongs to the Gfa family.</text>
</comment>
<keyword evidence="7" id="KW-1185">Reference proteome</keyword>
<keyword evidence="2" id="KW-0479">Metal-binding</keyword>
<dbReference type="InterPro" id="IPR006913">
    <property type="entry name" value="CENP-V/GFA"/>
</dbReference>
<dbReference type="EMBL" id="FZOG01000006">
    <property type="protein sequence ID" value="SNS89671.1"/>
    <property type="molecule type" value="Genomic_DNA"/>
</dbReference>
<evidence type="ECO:0000313" key="7">
    <source>
        <dbReference type="Proteomes" id="UP000242915"/>
    </source>
</evidence>